<comment type="caution">
    <text evidence="1">The sequence shown here is derived from an EMBL/GenBank/DDBJ whole genome shotgun (WGS) entry which is preliminary data.</text>
</comment>
<dbReference type="EMBL" id="JAHHGZ010000068">
    <property type="protein sequence ID" value="MBW4672233.1"/>
    <property type="molecule type" value="Genomic_DNA"/>
</dbReference>
<dbReference type="Proteomes" id="UP000729701">
    <property type="component" value="Unassembled WGS sequence"/>
</dbReference>
<reference evidence="1" key="2">
    <citation type="journal article" date="2022" name="Microbiol. Resour. Announc.">
        <title>Metagenome Sequencing to Explore Phylogenomics of Terrestrial Cyanobacteria.</title>
        <authorList>
            <person name="Ward R.D."/>
            <person name="Stajich J.E."/>
            <person name="Johansen J.R."/>
            <person name="Huntemann M."/>
            <person name="Clum A."/>
            <person name="Foster B."/>
            <person name="Foster B."/>
            <person name="Roux S."/>
            <person name="Palaniappan K."/>
            <person name="Varghese N."/>
            <person name="Mukherjee S."/>
            <person name="Reddy T.B.K."/>
            <person name="Daum C."/>
            <person name="Copeland A."/>
            <person name="Chen I.A."/>
            <person name="Ivanova N.N."/>
            <person name="Kyrpides N.C."/>
            <person name="Shapiro N."/>
            <person name="Eloe-Fadrosh E.A."/>
            <person name="Pietrasiak N."/>
        </authorList>
    </citation>
    <scope>NUCLEOTIDE SEQUENCE</scope>
    <source>
        <strain evidence="1">GSE-NOS-MK-12-04C</strain>
    </source>
</reference>
<accession>A0A951QYA1</accession>
<reference evidence="1" key="1">
    <citation type="submission" date="2021-05" db="EMBL/GenBank/DDBJ databases">
        <authorList>
            <person name="Pietrasiak N."/>
            <person name="Ward R."/>
            <person name="Stajich J.E."/>
            <person name="Kurbessoian T."/>
        </authorList>
    </citation>
    <scope>NUCLEOTIDE SEQUENCE</scope>
    <source>
        <strain evidence="1">GSE-NOS-MK-12-04C</strain>
    </source>
</reference>
<evidence type="ECO:0000313" key="2">
    <source>
        <dbReference type="Proteomes" id="UP000729701"/>
    </source>
</evidence>
<proteinExistence type="predicted"/>
<dbReference type="AlphaFoldDB" id="A0A951QYA1"/>
<sequence>MVSVNRNQQPETLPTPSGWSGMCGFCAGYNQQPTTNNQQSWTHHIQGVSYVFEFTGTIAENDRCGCRYGRHPGD</sequence>
<gene>
    <name evidence="1" type="ORF">KME60_33655</name>
</gene>
<protein>
    <submittedName>
        <fullName evidence="1">Uncharacterized protein</fullName>
    </submittedName>
</protein>
<organism evidence="1 2">
    <name type="scientific">Cyanomargarita calcarea GSE-NOS-MK-12-04C</name>
    <dbReference type="NCBI Taxonomy" id="2839659"/>
    <lineage>
        <taxon>Bacteria</taxon>
        <taxon>Bacillati</taxon>
        <taxon>Cyanobacteriota</taxon>
        <taxon>Cyanophyceae</taxon>
        <taxon>Nostocales</taxon>
        <taxon>Cyanomargaritaceae</taxon>
        <taxon>Cyanomargarita</taxon>
    </lineage>
</organism>
<evidence type="ECO:0000313" key="1">
    <source>
        <dbReference type="EMBL" id="MBW4672233.1"/>
    </source>
</evidence>
<name>A0A951QYA1_9CYAN</name>